<dbReference type="EMBL" id="JALPTH010000001">
    <property type="protein sequence ID" value="MCK8675999.1"/>
    <property type="molecule type" value="Genomic_DNA"/>
</dbReference>
<comment type="similarity">
    <text evidence="2">Belongs to the HpaH/HsaA monooxygenase family.</text>
</comment>
<dbReference type="SUPFAM" id="SSF56645">
    <property type="entry name" value="Acyl-CoA dehydrogenase NM domain-like"/>
    <property type="match status" value="1"/>
</dbReference>
<comment type="caution">
    <text evidence="5">The sequence shown here is derived from an EMBL/GenBank/DDBJ whole genome shotgun (WGS) entry which is preliminary data.</text>
</comment>
<feature type="domain" description="Acyl-CoA dehydrogenase/oxidase N-terminal" evidence="3">
    <location>
        <begin position="25"/>
        <end position="98"/>
    </location>
</feature>
<feature type="domain" description="Acyl-CoA dehydrogenase C-terminal" evidence="4">
    <location>
        <begin position="242"/>
        <end position="371"/>
    </location>
</feature>
<dbReference type="InterPro" id="IPR046373">
    <property type="entry name" value="Acyl-CoA_Oxase/DH_mid-dom_sf"/>
</dbReference>
<dbReference type="Gene3D" id="1.20.140.10">
    <property type="entry name" value="Butyryl-CoA Dehydrogenase, subunit A, domain 3"/>
    <property type="match status" value="1"/>
</dbReference>
<evidence type="ECO:0000313" key="6">
    <source>
        <dbReference type="Proteomes" id="UP001522868"/>
    </source>
</evidence>
<dbReference type="InterPro" id="IPR009100">
    <property type="entry name" value="AcylCoA_DH/oxidase_NM_dom_sf"/>
</dbReference>
<dbReference type="Gene3D" id="1.10.540.10">
    <property type="entry name" value="Acyl-CoA dehydrogenase/oxidase, N-terminal domain"/>
    <property type="match status" value="1"/>
</dbReference>
<evidence type="ECO:0000259" key="4">
    <source>
        <dbReference type="Pfam" id="PF08028"/>
    </source>
</evidence>
<dbReference type="Gene3D" id="2.40.110.10">
    <property type="entry name" value="Butyryl-CoA Dehydrogenase, subunit A, domain 2"/>
    <property type="match status" value="1"/>
</dbReference>
<dbReference type="Pfam" id="PF02771">
    <property type="entry name" value="Acyl-CoA_dh_N"/>
    <property type="match status" value="1"/>
</dbReference>
<sequence>MTTTTPAVPNTAAEILAAAKALAPVLRERGPEIEENRRLPADVVELIRATGAFRMGFSRAWGGPELSSVEQTEVVEALAYGDSGAGWAAMIGMDSGLYASFLDERVAKEMFPHLDMTTAGLLFPTGKAEKTEGGYRLTGRWQFGSGITHADWVISGAFIYQDGEPFLVDGSHDSILLMVPREEVEIIDTWHTTGLAGSGSCDYAIHDVYVPEGHTLTFGEVRNGGGPLAQPEVHMRNMPGVPLGVARAALDWVRDQVVTKSAGGGANRWADNWRMQVALAECEADFNATRSAVYGAMERQWEVLSAGGTMDDLTPDERAALPLSRAHAFRTARSIVMRLYDLMQTGAIYKPNPLDRWLRDTMVMCQHVVAQDKILQSAGAHLLGARPSFPLSLGITS</sequence>
<keyword evidence="1" id="KW-0560">Oxidoreductase</keyword>
<dbReference type="Pfam" id="PF08028">
    <property type="entry name" value="Acyl-CoA_dh_2"/>
    <property type="match status" value="1"/>
</dbReference>
<evidence type="ECO:0000259" key="3">
    <source>
        <dbReference type="Pfam" id="PF02771"/>
    </source>
</evidence>
<dbReference type="InterPro" id="IPR036250">
    <property type="entry name" value="AcylCo_DH-like_C"/>
</dbReference>
<dbReference type="InterPro" id="IPR037069">
    <property type="entry name" value="AcylCoA_DH/ox_N_sf"/>
</dbReference>
<proteinExistence type="inferred from homology"/>
<dbReference type="InterPro" id="IPR050741">
    <property type="entry name" value="Acyl-CoA_dehydrogenase"/>
</dbReference>
<gene>
    <name evidence="5" type="ORF">M1O15_00930</name>
</gene>
<dbReference type="PANTHER" id="PTHR48083">
    <property type="entry name" value="MEDIUM-CHAIN SPECIFIC ACYL-COA DEHYDROGENASE, MITOCHONDRIAL-RELATED"/>
    <property type="match status" value="1"/>
</dbReference>
<protein>
    <submittedName>
        <fullName evidence="5">Acyl-CoA dehydrogenase</fullName>
    </submittedName>
</protein>
<name>A0ABT0I3W1_9ACTN</name>
<dbReference type="PIRSF" id="PIRSF016578">
    <property type="entry name" value="HsaA"/>
    <property type="match status" value="1"/>
</dbReference>
<evidence type="ECO:0000313" key="5">
    <source>
        <dbReference type="EMBL" id="MCK8675999.1"/>
    </source>
</evidence>
<dbReference type="PANTHER" id="PTHR48083:SF5">
    <property type="entry name" value="NRGC PROTEIN"/>
    <property type="match status" value="1"/>
</dbReference>
<dbReference type="Proteomes" id="UP001522868">
    <property type="component" value="Unassembled WGS sequence"/>
</dbReference>
<keyword evidence="6" id="KW-1185">Reference proteome</keyword>
<dbReference type="InterPro" id="IPR013786">
    <property type="entry name" value="AcylCoA_DH/ox_N"/>
</dbReference>
<organism evidence="5 6">
    <name type="scientific">Streptomyces lichenis</name>
    <dbReference type="NCBI Taxonomy" id="2306967"/>
    <lineage>
        <taxon>Bacteria</taxon>
        <taxon>Bacillati</taxon>
        <taxon>Actinomycetota</taxon>
        <taxon>Actinomycetes</taxon>
        <taxon>Kitasatosporales</taxon>
        <taxon>Streptomycetaceae</taxon>
        <taxon>Streptomyces</taxon>
    </lineage>
</organism>
<accession>A0ABT0I3W1</accession>
<reference evidence="5 6" key="1">
    <citation type="submission" date="2022-04" db="EMBL/GenBank/DDBJ databases">
        <title>Streptomyces sp. nov. LCR6-01 isolated from Lichen of Dirinaria sp.</title>
        <authorList>
            <person name="Kanchanasin P."/>
            <person name="Tanasupawat S."/>
            <person name="Phongsopitanun W."/>
        </authorList>
    </citation>
    <scope>NUCLEOTIDE SEQUENCE [LARGE SCALE GENOMIC DNA]</scope>
    <source>
        <strain evidence="5 6">LCR6-01</strain>
    </source>
</reference>
<evidence type="ECO:0000256" key="2">
    <source>
        <dbReference type="ARBA" id="ARBA00049661"/>
    </source>
</evidence>
<evidence type="ECO:0000256" key="1">
    <source>
        <dbReference type="ARBA" id="ARBA00023002"/>
    </source>
</evidence>
<dbReference type="InterPro" id="IPR013107">
    <property type="entry name" value="Acyl-CoA_DH_C"/>
</dbReference>
<dbReference type="SUPFAM" id="SSF47203">
    <property type="entry name" value="Acyl-CoA dehydrogenase C-terminal domain-like"/>
    <property type="match status" value="1"/>
</dbReference>
<dbReference type="RefSeq" id="WP_248631192.1">
    <property type="nucleotide sequence ID" value="NZ_JALPTH010000001.1"/>
</dbReference>